<evidence type="ECO:0000256" key="1">
    <source>
        <dbReference type="SAM" id="MobiDB-lite"/>
    </source>
</evidence>
<evidence type="ECO:0000256" key="2">
    <source>
        <dbReference type="SAM" id="Phobius"/>
    </source>
</evidence>
<evidence type="ECO:0000313" key="3">
    <source>
        <dbReference type="EMBL" id="EOX97533.1"/>
    </source>
</evidence>
<dbReference type="FunCoup" id="A0A061E5I2">
    <property type="interactions" value="145"/>
</dbReference>
<keyword evidence="4" id="KW-1185">Reference proteome</keyword>
<dbReference type="Gramene" id="EOX97533">
    <property type="protein sequence ID" value="EOX97533"/>
    <property type="gene ID" value="TCM_006527"/>
</dbReference>
<keyword evidence="2" id="KW-0812">Transmembrane</keyword>
<feature type="region of interest" description="Disordered" evidence="1">
    <location>
        <begin position="1"/>
        <end position="46"/>
    </location>
</feature>
<evidence type="ECO:0000313" key="4">
    <source>
        <dbReference type="Proteomes" id="UP000026915"/>
    </source>
</evidence>
<dbReference type="OMA" id="VRIHYRN"/>
<dbReference type="STRING" id="3641.A0A061E5I2"/>
<reference evidence="3 4" key="1">
    <citation type="journal article" date="2013" name="Genome Biol.">
        <title>The genome sequence of the most widely cultivated cacao type and its use to identify candidate genes regulating pod color.</title>
        <authorList>
            <person name="Motamayor J.C."/>
            <person name="Mockaitis K."/>
            <person name="Schmutz J."/>
            <person name="Haiminen N."/>
            <person name="Iii D.L."/>
            <person name="Cornejo O."/>
            <person name="Findley S.D."/>
            <person name="Zheng P."/>
            <person name="Utro F."/>
            <person name="Royaert S."/>
            <person name="Saski C."/>
            <person name="Jenkins J."/>
            <person name="Podicheti R."/>
            <person name="Zhao M."/>
            <person name="Scheffler B.E."/>
            <person name="Stack J.C."/>
            <person name="Feltus F.A."/>
            <person name="Mustiga G.M."/>
            <person name="Amores F."/>
            <person name="Phillips W."/>
            <person name="Marelli J.P."/>
            <person name="May G.D."/>
            <person name="Shapiro H."/>
            <person name="Ma J."/>
            <person name="Bustamante C.D."/>
            <person name="Schnell R.J."/>
            <person name="Main D."/>
            <person name="Gilbert D."/>
            <person name="Parida L."/>
            <person name="Kuhn D.N."/>
        </authorList>
    </citation>
    <scope>NUCLEOTIDE SEQUENCE [LARGE SCALE GENOMIC DNA]</scope>
    <source>
        <strain evidence="4">cv. Matina 1-6</strain>
    </source>
</reference>
<sequence>MHAKTDSEGTSIDASWPPRSPRRPVYYVQSPSNHDVEKMSYGSSPTASPTHHYYHCSPIHHSRESSTSRFSASLKNPRSLSAWKHVQIGHGDDDDDDDDEMDGRDGRRANNVRLYLCLVFLFFVLFAVFSLILWGASRSYKPKVFVRHIVFENFYYQAGNDQSGVPTDMLSLNSTVKISYRNPATFYAVHVTSTPWELHHFQLKIASGQMKKFTLSRKSQRKVVTIVQGNQVPLYGGIPALVNSREHLEGIAVPLNLTFVMRSRAYILGTLVKTKFYGRFRCSVTLRGNKLGKPLNLTDSCDYQ</sequence>
<gene>
    <name evidence="3" type="ORF">TCM_006527</name>
</gene>
<keyword evidence="2" id="KW-0472">Membrane</keyword>
<name>A0A061E5I2_THECC</name>
<dbReference type="OrthoDB" id="903824at2759"/>
<dbReference type="EMBL" id="CM001880">
    <property type="protein sequence ID" value="EOX97533.1"/>
    <property type="molecule type" value="Genomic_DNA"/>
</dbReference>
<feature type="transmembrane region" description="Helical" evidence="2">
    <location>
        <begin position="114"/>
        <end position="136"/>
    </location>
</feature>
<protein>
    <submittedName>
        <fullName evidence="3">Group 2 isoform 1</fullName>
    </submittedName>
</protein>
<accession>A0A061E5I2</accession>
<dbReference type="HOGENOM" id="CLU_045609_0_0_1"/>
<dbReference type="eggNOG" id="ENOG502QV09">
    <property type="taxonomic scope" value="Eukaryota"/>
</dbReference>
<dbReference type="AlphaFoldDB" id="A0A061E5I2"/>
<dbReference type="Proteomes" id="UP000026915">
    <property type="component" value="Chromosome 2"/>
</dbReference>
<keyword evidence="2" id="KW-1133">Transmembrane helix</keyword>
<dbReference type="KEGG" id="tcc:18607464"/>
<dbReference type="PANTHER" id="PTHR31852">
    <property type="entry name" value="LATE EMBRYOGENESIS ABUNDANT (LEA) HYDROXYPROLINE-RICH GLYCOPROTEIN FAMILY"/>
    <property type="match status" value="1"/>
</dbReference>
<dbReference type="InterPro" id="IPR055301">
    <property type="entry name" value="Lea14-like_2"/>
</dbReference>
<dbReference type="InParanoid" id="A0A061E5I2"/>
<organism evidence="3 4">
    <name type="scientific">Theobroma cacao</name>
    <name type="common">Cacao</name>
    <name type="synonym">Cocoa</name>
    <dbReference type="NCBI Taxonomy" id="3641"/>
    <lineage>
        <taxon>Eukaryota</taxon>
        <taxon>Viridiplantae</taxon>
        <taxon>Streptophyta</taxon>
        <taxon>Embryophyta</taxon>
        <taxon>Tracheophyta</taxon>
        <taxon>Spermatophyta</taxon>
        <taxon>Magnoliopsida</taxon>
        <taxon>eudicotyledons</taxon>
        <taxon>Gunneridae</taxon>
        <taxon>Pentapetalae</taxon>
        <taxon>rosids</taxon>
        <taxon>malvids</taxon>
        <taxon>Malvales</taxon>
        <taxon>Malvaceae</taxon>
        <taxon>Byttnerioideae</taxon>
        <taxon>Theobroma</taxon>
    </lineage>
</organism>
<dbReference type="Gramene" id="Tc02v2_t004100.1">
    <property type="protein sequence ID" value="Tc02v2_p004100.1"/>
    <property type="gene ID" value="Tc02v2_g004100"/>
</dbReference>
<proteinExistence type="predicted"/>